<accession>A0A0F9IBL6</accession>
<organism evidence="1">
    <name type="scientific">marine sediment metagenome</name>
    <dbReference type="NCBI Taxonomy" id="412755"/>
    <lineage>
        <taxon>unclassified sequences</taxon>
        <taxon>metagenomes</taxon>
        <taxon>ecological metagenomes</taxon>
    </lineage>
</organism>
<dbReference type="EMBL" id="LAZR01014523">
    <property type="protein sequence ID" value="KKM17114.1"/>
    <property type="molecule type" value="Genomic_DNA"/>
</dbReference>
<gene>
    <name evidence="1" type="ORF">LCGC14_1678980</name>
</gene>
<protein>
    <submittedName>
        <fullName evidence="1">Uncharacterized protein</fullName>
    </submittedName>
</protein>
<sequence>MSDEEKSELEKLEEQVIADKKKPIGILQRPESFWPFDELSWGSHYSCFGISTDKPYSTSITLFGYRRGDYIPHWISPNVIATRVHTNIPCRGSVGLPRDWEHLVVRMRARISLPMSLEVAEYLGACAVLFVRDWKHVSKTTLLDLVHSPQPVGPVHAPRENEGQRRRLQR</sequence>
<dbReference type="AlphaFoldDB" id="A0A0F9IBL6"/>
<reference evidence="1" key="1">
    <citation type="journal article" date="2015" name="Nature">
        <title>Complex archaea that bridge the gap between prokaryotes and eukaryotes.</title>
        <authorList>
            <person name="Spang A."/>
            <person name="Saw J.H."/>
            <person name="Jorgensen S.L."/>
            <person name="Zaremba-Niedzwiedzka K."/>
            <person name="Martijn J."/>
            <person name="Lind A.E."/>
            <person name="van Eijk R."/>
            <person name="Schleper C."/>
            <person name="Guy L."/>
            <person name="Ettema T.J."/>
        </authorList>
    </citation>
    <scope>NUCLEOTIDE SEQUENCE</scope>
</reference>
<comment type="caution">
    <text evidence="1">The sequence shown here is derived from an EMBL/GenBank/DDBJ whole genome shotgun (WGS) entry which is preliminary data.</text>
</comment>
<proteinExistence type="predicted"/>
<evidence type="ECO:0000313" key="1">
    <source>
        <dbReference type="EMBL" id="KKM17114.1"/>
    </source>
</evidence>
<name>A0A0F9IBL6_9ZZZZ</name>